<keyword evidence="2" id="KW-1185">Reference proteome</keyword>
<accession>A0A1H4CFB0</accession>
<dbReference type="Proteomes" id="UP000199656">
    <property type="component" value="Unassembled WGS sequence"/>
</dbReference>
<dbReference type="RefSeq" id="WP_139170143.1">
    <property type="nucleotide sequence ID" value="NZ_BKAT01000007.1"/>
</dbReference>
<reference evidence="2" key="1">
    <citation type="submission" date="2016-10" db="EMBL/GenBank/DDBJ databases">
        <authorList>
            <person name="Varghese N."/>
            <person name="Submissions S."/>
        </authorList>
    </citation>
    <scope>NUCLEOTIDE SEQUENCE [LARGE SCALE GENOMIC DNA]</scope>
    <source>
        <strain evidence="2">DSM 23920</strain>
    </source>
</reference>
<dbReference type="STRING" id="408074.SAMN05660909_02602"/>
<evidence type="ECO:0000313" key="2">
    <source>
        <dbReference type="Proteomes" id="UP000199656"/>
    </source>
</evidence>
<sequence>MPVGPSTGVPQINIPIYNFENKASGLKLNISLDYHAGGIKVGEIGSNVGIGWALNAGGVVSRIMRGVPDELKSIGYINGPVVSSMLSEGNGPAAVLDRPYDKVNSNKLDAQPDIFSFSVNGRSGSFMYGKNNDFLMLEMQKVKVEKVTESVYNPALGLGDSAITKFILTDEYGTKYFFESYEVTHNYALQGSSARDYVSSWYLTKQLSASGKDSIVYTYESYSNPIYIAGRSYSIKEGVQTQGGHSHVEGSSTQSMALDGKRIKTISLPNGVLINFDYRAENRPDLVINHLLDKISIISGANKRGFILTQDFSLNRATLKKVTPFNGAQEIKQPPYQFEYDIPLPDRLSSEVDHWGYYNNNTGDLVPHELFPEKLETFYELPGGNRDTDSLKVLAGSLKKIIYPTGGSTVFQMEPNQAYSNWLDQKFTTTVPGPDKVNKNTSAYVATGDPYGSDYATVSYNGLLNVSTSFNITAYTSGTCNSGCKVVLEIYTPSGNLWTAKDLPYSNTDGINSSFVLTNMVKGNYKFVFYTVGLTGFATYLNVNWVETVEPQPVSVVYAHKQPFVGGLRVKKIADYTVENSEPIAERTYEYLTEDGTRSSGSLGVTPKYSFSAFYGYRTGAFSAITPYEEYSDNGVHNYVIRSSNTINDLTYVNGSPVTYSRVVEKQKNNGRIERYFTSFEEGGAIVTQTAPFIPPDYKKWQLGLLLKEMTFDNNGVLVQKTENEYQYQDDIYFHNPVRMQNFKSLSLLPVKYYFNTLPTNLTEDYWKYANYPIFFLSKEFYPPSGRVNLVKTTEYNYDKPGNVVATTTNSVFDPNYYYLKSTWRLNSVKDTIKTNFSYSPDFMSVGQDSAIYKGMVLRNLLNQPVEQAQFVNNRQISWVKTNYYSPYTGVYLPRTIQARKANEPIETRVSYGKYDIAGRVLNVYKDDGPLMSYKWGYNNQYVIAECKNADSDEFYYNGFEEGGTIGNARTGARLYSGSFTTSDKLAPGLHGKTYKISYWYYTAGSWKFSGELNYTGQVLSGTLDDIRIYPDGAQMTTYTYDPLFGVTSISDVRDMPTYYEYDIAGRLRAIKDKDGKVLKLYDYQYLQPITQ</sequence>
<dbReference type="AlphaFoldDB" id="A0A1H4CFB0"/>
<name>A0A1H4CFB0_9BACT</name>
<evidence type="ECO:0000313" key="1">
    <source>
        <dbReference type="EMBL" id="SEA59034.1"/>
    </source>
</evidence>
<proteinExistence type="predicted"/>
<protein>
    <recommendedName>
        <fullName evidence="3">YD repeat-containing protein</fullName>
    </recommendedName>
</protein>
<dbReference type="OrthoDB" id="680656at2"/>
<evidence type="ECO:0008006" key="3">
    <source>
        <dbReference type="Google" id="ProtNLM"/>
    </source>
</evidence>
<dbReference type="EMBL" id="FNRL01000010">
    <property type="protein sequence ID" value="SEA59034.1"/>
    <property type="molecule type" value="Genomic_DNA"/>
</dbReference>
<gene>
    <name evidence="1" type="ORF">SAMN05660909_02602</name>
</gene>
<organism evidence="1 2">
    <name type="scientific">Chitinophaga terrae</name>
    <name type="common">ex Kim and Jung 2007</name>
    <dbReference type="NCBI Taxonomy" id="408074"/>
    <lineage>
        <taxon>Bacteria</taxon>
        <taxon>Pseudomonadati</taxon>
        <taxon>Bacteroidota</taxon>
        <taxon>Chitinophagia</taxon>
        <taxon>Chitinophagales</taxon>
        <taxon>Chitinophagaceae</taxon>
        <taxon>Chitinophaga</taxon>
    </lineage>
</organism>